<feature type="chain" id="PRO_5012790253" evidence="9">
    <location>
        <begin position="21"/>
        <end position="1103"/>
    </location>
</feature>
<evidence type="ECO:0000313" key="12">
    <source>
        <dbReference type="Proteomes" id="UP000222788"/>
    </source>
</evidence>
<evidence type="ECO:0000256" key="7">
    <source>
        <dbReference type="SAM" id="MobiDB-lite"/>
    </source>
</evidence>
<dbReference type="PANTHER" id="PTHR31145">
    <property type="entry name" value="INTEGRAL MEMBRANE PROTEIN (AFU_ORTHOLOGUE AFUA_7G01610)"/>
    <property type="match status" value="1"/>
</dbReference>
<feature type="transmembrane region" description="Helical" evidence="8">
    <location>
        <begin position="561"/>
        <end position="583"/>
    </location>
</feature>
<organism evidence="11 12">
    <name type="scientific">Ceratocystis fimbriata CBS 114723</name>
    <dbReference type="NCBI Taxonomy" id="1035309"/>
    <lineage>
        <taxon>Eukaryota</taxon>
        <taxon>Fungi</taxon>
        <taxon>Dikarya</taxon>
        <taxon>Ascomycota</taxon>
        <taxon>Pezizomycotina</taxon>
        <taxon>Sordariomycetes</taxon>
        <taxon>Hypocreomycetidae</taxon>
        <taxon>Microascales</taxon>
        <taxon>Ceratocystidaceae</taxon>
        <taxon>Ceratocystis</taxon>
    </lineage>
</organism>
<feature type="transmembrane region" description="Helical" evidence="8">
    <location>
        <begin position="206"/>
        <end position="229"/>
    </location>
</feature>
<keyword evidence="5 8" id="KW-1133">Transmembrane helix</keyword>
<feature type="signal peptide" evidence="9">
    <location>
        <begin position="1"/>
        <end position="20"/>
    </location>
</feature>
<comment type="similarity">
    <text evidence="2">Belongs to the transient receptor potential (TRP) ion channel family.</text>
</comment>
<dbReference type="EMBL" id="APWK03000033">
    <property type="protein sequence ID" value="PHH54007.1"/>
    <property type="molecule type" value="Genomic_DNA"/>
</dbReference>
<evidence type="ECO:0000256" key="4">
    <source>
        <dbReference type="ARBA" id="ARBA00022729"/>
    </source>
</evidence>
<dbReference type="InterPro" id="IPR032800">
    <property type="entry name" value="TRP_N"/>
</dbReference>
<evidence type="ECO:0000256" key="2">
    <source>
        <dbReference type="ARBA" id="ARBA00010642"/>
    </source>
</evidence>
<dbReference type="AlphaFoldDB" id="A0A2C5X7W9"/>
<feature type="compositionally biased region" description="Low complexity" evidence="7">
    <location>
        <begin position="1012"/>
        <end position="1024"/>
    </location>
</feature>
<gene>
    <name evidence="11" type="ORF">CFIMG_000950RA</name>
</gene>
<evidence type="ECO:0000313" key="11">
    <source>
        <dbReference type="EMBL" id="PHH54007.1"/>
    </source>
</evidence>
<dbReference type="SMART" id="SM01320">
    <property type="entry name" value="TRP_N"/>
    <property type="match status" value="1"/>
</dbReference>
<keyword evidence="6 8" id="KW-0472">Membrane</keyword>
<sequence length="1103" mass="119716">MLLRTFGLASLALFAAPARAVRMTFSDCLSNSYKNSGGLQFTPLYVNASFDTATSDHVFTMTVYGNVSGSSNPAESLPAWDDSRWQDDSWTTGKIVDRYNNGNVTNLKTNINVLNYRPYRNASSFCSRLETGSCPLGPVFTASESSSFPRNLPSFTMSEPFNSSFSLTTFSTTFLIIYGQATGGVGTQIGCVSVNATPDMGSIGNVFIIVPLITLIFVAAVNILAAMFCPWGTTDIFKWSSNHSREITDLLRLVTPGFADCLQYFQFVVLTSSLSLDFPGFYRPIVSRVSWSALLFDTSFVSSKPTWDALIDGLYVTNGTHGLGDVGQLIGLPTENDLWPCMMVWLLVIIACVLLLSQLGFLVRRMYRFVANIPKEDLRKKNLPFSLGNVVRIVFNFFLLPFVTLSVFQISVGGSAPTSLPIMASLSLIVLLGAIAWIGWVILRTVPRSDLFDQLPTLLLYGPVYNTYTDHGPPFALVPICLTLLRGIAIGGAQNSGVAQISILALCEGLMLVAIITYQPYDRETSMNLYMGIFAFVRLIVILLMVAFAPTLGITEGSRGWVGYAILVIHGCVIIFGFFLNALQTLTEVLARMLGAGGHTTGGLSKIFGPRQLSRRMTHRAHGVASKQSHLSQTAMLEADPNRPGYYMPSGHARNGSAGSLTGINRHTRSSSGFDFEELAYPTGTRNFDSTTSSTGPNTPAEVTSFSFLQSNPSRPAAVAVSAASDPYYRPPRTRREATSSMPPSTAQGASAKDTRRVSVAVPNDTDLEADRDRSGTPAPYAIDLAPRADYSTREVDLYYGLRGPALNSERPGRRLGTGPADPTGPVATAIGWMRTLVMGKTKEKGKGFEIVRSHRMLPEMRDELERDPPPEGVPVATAMTRKGPIESDDDDDPKPRDWTISASALAHHRSNSKTNVGESSRGGDYHPGSRVDDEAAVDGESAPLETGTRSPPRRLFSPASHIIKRIPSPVSSISSGFASRDISIDGDDESPGIPMRSHPHISTTPMPFLRSTSETSTTTASGTRHPSITSTVMLDGSSNQGSMRSEHRSNPSFGQVHQYNVVMDDVRRSSPTRDPLDVDAEAQQAQLESGSLNRRASGPYWK</sequence>
<keyword evidence="12" id="KW-1185">Reference proteome</keyword>
<evidence type="ECO:0000256" key="9">
    <source>
        <dbReference type="SAM" id="SignalP"/>
    </source>
</evidence>
<dbReference type="STRING" id="1035309.A0A2C5X7W9"/>
<protein>
    <submittedName>
        <fullName evidence="11">Putative membrane protein</fullName>
    </submittedName>
</protein>
<dbReference type="Pfam" id="PF06011">
    <property type="entry name" value="TRP"/>
    <property type="match status" value="1"/>
</dbReference>
<feature type="compositionally biased region" description="Polar residues" evidence="7">
    <location>
        <begin position="1084"/>
        <end position="1095"/>
    </location>
</feature>
<feature type="compositionally biased region" description="Basic and acidic residues" evidence="7">
    <location>
        <begin position="860"/>
        <end position="870"/>
    </location>
</feature>
<comment type="subcellular location">
    <subcellularLocation>
        <location evidence="1">Membrane</location>
        <topology evidence="1">Multi-pass membrane protein</topology>
    </subcellularLocation>
</comment>
<feature type="transmembrane region" description="Helical" evidence="8">
    <location>
        <begin position="422"/>
        <end position="443"/>
    </location>
</feature>
<accession>A0A2C5X7W9</accession>
<feature type="domain" description="ML-like" evidence="10">
    <location>
        <begin position="18"/>
        <end position="203"/>
    </location>
</feature>
<feature type="region of interest" description="Disordered" evidence="7">
    <location>
        <begin position="721"/>
        <end position="782"/>
    </location>
</feature>
<keyword evidence="3 8" id="KW-0812">Transmembrane</keyword>
<evidence type="ECO:0000256" key="5">
    <source>
        <dbReference type="ARBA" id="ARBA00022989"/>
    </source>
</evidence>
<keyword evidence="4 9" id="KW-0732">Signal</keyword>
<name>A0A2C5X7W9_9PEZI</name>
<evidence type="ECO:0000256" key="3">
    <source>
        <dbReference type="ARBA" id="ARBA00022692"/>
    </source>
</evidence>
<feature type="region of interest" description="Disordered" evidence="7">
    <location>
        <begin position="685"/>
        <end position="704"/>
    </location>
</feature>
<feature type="region of interest" description="Disordered" evidence="7">
    <location>
        <begin position="860"/>
        <end position="1103"/>
    </location>
</feature>
<reference evidence="11 12" key="2">
    <citation type="journal article" date="2013" name="IMA Fungus">
        <title>IMA Genome-F 1: Ceratocystis fimbriata: Draft nuclear genome sequence for the plant pathogen, Ceratocystis fimbriata.</title>
        <authorList>
            <person name="Wilken P.M."/>
            <person name="Steenkamp E.T."/>
            <person name="Wingfield M.J."/>
            <person name="de Beer Z.W."/>
            <person name="Wingfield B.D."/>
        </authorList>
    </citation>
    <scope>NUCLEOTIDE SEQUENCE [LARGE SCALE GENOMIC DNA]</scope>
    <source>
        <strain evidence="11 12">CBS 114723</strain>
    </source>
</reference>
<feature type="transmembrane region" description="Helical" evidence="8">
    <location>
        <begin position="342"/>
        <end position="363"/>
    </location>
</feature>
<evidence type="ECO:0000256" key="6">
    <source>
        <dbReference type="ARBA" id="ARBA00023136"/>
    </source>
</evidence>
<evidence type="ECO:0000256" key="8">
    <source>
        <dbReference type="SAM" id="Phobius"/>
    </source>
</evidence>
<dbReference type="Proteomes" id="UP000222788">
    <property type="component" value="Unassembled WGS sequence"/>
</dbReference>
<feature type="compositionally biased region" description="Basic and acidic residues" evidence="7">
    <location>
        <begin position="922"/>
        <end position="934"/>
    </location>
</feature>
<dbReference type="OrthoDB" id="5312224at2759"/>
<dbReference type="InterPro" id="IPR010308">
    <property type="entry name" value="TRP_C"/>
</dbReference>
<dbReference type="Pfam" id="PF14558">
    <property type="entry name" value="TRP_N"/>
    <property type="match status" value="1"/>
</dbReference>
<dbReference type="GO" id="GO:0055085">
    <property type="term" value="P:transmembrane transport"/>
    <property type="evidence" value="ECO:0007669"/>
    <property type="project" value="TreeGrafter"/>
</dbReference>
<evidence type="ECO:0000259" key="10">
    <source>
        <dbReference type="SMART" id="SM01320"/>
    </source>
</evidence>
<dbReference type="InterPro" id="IPR040241">
    <property type="entry name" value="TRP_Flc/Pkd2-like"/>
</dbReference>
<feature type="transmembrane region" description="Helical" evidence="8">
    <location>
        <begin position="499"/>
        <end position="517"/>
    </location>
</feature>
<feature type="transmembrane region" description="Helical" evidence="8">
    <location>
        <begin position="383"/>
        <end position="410"/>
    </location>
</feature>
<dbReference type="PANTHER" id="PTHR31145:SF6">
    <property type="entry name" value="INTEGRAL MEMBRANE PROTEIN (AFU_ORTHOLOGUE AFUA_7G01610)"/>
    <property type="match status" value="1"/>
</dbReference>
<dbReference type="GO" id="GO:0016020">
    <property type="term" value="C:membrane"/>
    <property type="evidence" value="ECO:0007669"/>
    <property type="project" value="UniProtKB-SubCell"/>
</dbReference>
<proteinExistence type="inferred from homology"/>
<comment type="caution">
    <text evidence="11">The sequence shown here is derived from an EMBL/GenBank/DDBJ whole genome shotgun (WGS) entry which is preliminary data.</text>
</comment>
<feature type="compositionally biased region" description="Polar residues" evidence="7">
    <location>
        <begin position="1025"/>
        <end position="1044"/>
    </location>
</feature>
<feature type="transmembrane region" description="Helical" evidence="8">
    <location>
        <begin position="529"/>
        <end position="549"/>
    </location>
</feature>
<evidence type="ECO:0000256" key="1">
    <source>
        <dbReference type="ARBA" id="ARBA00004141"/>
    </source>
</evidence>
<reference evidence="11 12" key="1">
    <citation type="journal article" date="2013" name="Fungal Biol.">
        <title>Analysis of microsatellite markers in the genome of the plant pathogen Ceratocystis fimbriata.</title>
        <authorList>
            <person name="Simpson M.C."/>
            <person name="Wilken P.M."/>
            <person name="Coetzee M.P."/>
            <person name="Wingfield M.J."/>
            <person name="Wingfield B.D."/>
        </authorList>
    </citation>
    <scope>NUCLEOTIDE SEQUENCE [LARGE SCALE GENOMIC DNA]</scope>
    <source>
        <strain evidence="11 12">CBS 114723</strain>
    </source>
</reference>
<feature type="compositionally biased region" description="Polar residues" evidence="7">
    <location>
        <begin position="739"/>
        <end position="749"/>
    </location>
</feature>